<name>A0A8E7KY39_9CAUD</name>
<keyword evidence="1" id="KW-1133">Transmembrane helix</keyword>
<keyword evidence="1" id="KW-0812">Transmembrane</keyword>
<evidence type="ECO:0000256" key="1">
    <source>
        <dbReference type="SAM" id="Phobius"/>
    </source>
</evidence>
<proteinExistence type="predicted"/>
<evidence type="ECO:0000313" key="2">
    <source>
        <dbReference type="EMBL" id="QVW27764.1"/>
    </source>
</evidence>
<reference evidence="2" key="1">
    <citation type="submission" date="2021-03" db="EMBL/GenBank/DDBJ databases">
        <title>Complete genome sequence of Hafnia phage Pocis76.</title>
        <authorList>
            <person name="Dislers A."/>
            <person name="Zrelovs N."/>
            <person name="Kazaks A."/>
        </authorList>
    </citation>
    <scope>NUCLEOTIDE SEQUENCE</scope>
</reference>
<keyword evidence="3" id="KW-1185">Reference proteome</keyword>
<dbReference type="PROSITE" id="PS51257">
    <property type="entry name" value="PROKAR_LIPOPROTEIN"/>
    <property type="match status" value="1"/>
</dbReference>
<accession>A0A8E7KY39</accession>
<dbReference type="Proteomes" id="UP000678489">
    <property type="component" value="Segment"/>
</dbReference>
<keyword evidence="1" id="KW-0472">Membrane</keyword>
<sequence>MRTLIVIVFSLLLSGCSGLSALNGLVGSEPEVTAQAGKENVKQTVGLTAKSDTSSSTKTTVKDSNVKRLDTSTKKQVSTTSITADNITAEKIEIQSKKDDYLGLIFVFVGGCLIGYGFGLANKKEA</sequence>
<dbReference type="EMBL" id="MW689258">
    <property type="protein sequence ID" value="QVW27764.1"/>
    <property type="molecule type" value="Genomic_DNA"/>
</dbReference>
<evidence type="ECO:0000313" key="3">
    <source>
        <dbReference type="Proteomes" id="UP000678489"/>
    </source>
</evidence>
<feature type="transmembrane region" description="Helical" evidence="1">
    <location>
        <begin position="101"/>
        <end position="121"/>
    </location>
</feature>
<protein>
    <submittedName>
        <fullName evidence="2">U-spanin</fullName>
    </submittedName>
</protein>
<organism evidence="2 3">
    <name type="scientific">Hafnia phage Pocis76</name>
    <dbReference type="NCBI Taxonomy" id="2831174"/>
    <lineage>
        <taxon>Viruses</taxon>
        <taxon>Duplodnaviria</taxon>
        <taxon>Heunggongvirae</taxon>
        <taxon>Uroviricota</taxon>
        <taxon>Caudoviricetes</taxon>
        <taxon>Drexlerviridae</taxon>
        <taxon>Tempevirinae</taxon>
        <taxon>Pocisvirus</taxon>
        <taxon>Pocisvirus pocis76</taxon>
    </lineage>
</organism>